<proteinExistence type="predicted"/>
<dbReference type="GO" id="GO:0042742">
    <property type="term" value="P:defense response to bacterium"/>
    <property type="evidence" value="ECO:0007669"/>
    <property type="project" value="InterPro"/>
</dbReference>
<evidence type="ECO:0000259" key="4">
    <source>
        <dbReference type="Pfam" id="PF00967"/>
    </source>
</evidence>
<sequence>MLSRVIYSVVALSALAVAMAQSSPSDMGHGKTGSHHPHKRAPKGRGGRATWYIPGLGNCGGYSKYSDMIVALPTSVYAGGKYCGKRIKITNTKNGKTTYAKIVDSCPGCGGNDLDVAPKVFTAISKSLDDGVATINWDFA</sequence>
<feature type="compositionally biased region" description="Basic residues" evidence="2">
    <location>
        <begin position="32"/>
        <end position="45"/>
    </location>
</feature>
<dbReference type="PANTHER" id="PTHR31836">
    <property type="match status" value="1"/>
</dbReference>
<feature type="region of interest" description="Disordered" evidence="2">
    <location>
        <begin position="25"/>
        <end position="45"/>
    </location>
</feature>
<dbReference type="Proteomes" id="UP000383932">
    <property type="component" value="Unassembled WGS sequence"/>
</dbReference>
<dbReference type="SUPFAM" id="SSF50685">
    <property type="entry name" value="Barwin-like endoglucanases"/>
    <property type="match status" value="1"/>
</dbReference>
<feature type="domain" description="Barwin" evidence="4">
    <location>
        <begin position="78"/>
        <end position="126"/>
    </location>
</feature>
<evidence type="ECO:0000256" key="1">
    <source>
        <dbReference type="ARBA" id="ARBA00022729"/>
    </source>
</evidence>
<feature type="signal peptide" evidence="3">
    <location>
        <begin position="1"/>
        <end position="20"/>
    </location>
</feature>
<evidence type="ECO:0000256" key="2">
    <source>
        <dbReference type="SAM" id="MobiDB-lite"/>
    </source>
</evidence>
<dbReference type="EMBL" id="SSOP01000020">
    <property type="protein sequence ID" value="KAB5594451.1"/>
    <property type="molecule type" value="Genomic_DNA"/>
</dbReference>
<dbReference type="InterPro" id="IPR036908">
    <property type="entry name" value="RlpA-like_sf"/>
</dbReference>
<dbReference type="InterPro" id="IPR001153">
    <property type="entry name" value="Barwin_dom"/>
</dbReference>
<feature type="chain" id="PRO_5024291769" evidence="3">
    <location>
        <begin position="21"/>
        <end position="140"/>
    </location>
</feature>
<reference evidence="5 6" key="1">
    <citation type="journal article" date="2019" name="Fungal Biol. Biotechnol.">
        <title>Draft genome sequence of fastidious pathogen Ceratobasidium theobromae, which causes vascular-streak dieback in Theobroma cacao.</title>
        <authorList>
            <person name="Ali S.S."/>
            <person name="Asman A."/>
            <person name="Shao J."/>
            <person name="Firmansyah A.P."/>
            <person name="Susilo A.W."/>
            <person name="Rosmana A."/>
            <person name="McMahon P."/>
            <person name="Junaid M."/>
            <person name="Guest D."/>
            <person name="Kheng T.Y."/>
            <person name="Meinhardt L.W."/>
            <person name="Bailey B.A."/>
        </authorList>
    </citation>
    <scope>NUCLEOTIDE SEQUENCE [LARGE SCALE GENOMIC DNA]</scope>
    <source>
        <strain evidence="5 6">CT2</strain>
    </source>
</reference>
<accession>A0A5N5QSC1</accession>
<gene>
    <name evidence="5" type="ORF">CTheo_2082</name>
</gene>
<evidence type="ECO:0000256" key="3">
    <source>
        <dbReference type="SAM" id="SignalP"/>
    </source>
</evidence>
<evidence type="ECO:0000313" key="5">
    <source>
        <dbReference type="EMBL" id="KAB5594451.1"/>
    </source>
</evidence>
<dbReference type="CDD" id="cd22191">
    <property type="entry name" value="DPBB_RlpA_EXP_N-like"/>
    <property type="match status" value="1"/>
</dbReference>
<keyword evidence="1 3" id="KW-0732">Signal</keyword>
<organism evidence="5 6">
    <name type="scientific">Ceratobasidium theobromae</name>
    <dbReference type="NCBI Taxonomy" id="1582974"/>
    <lineage>
        <taxon>Eukaryota</taxon>
        <taxon>Fungi</taxon>
        <taxon>Dikarya</taxon>
        <taxon>Basidiomycota</taxon>
        <taxon>Agaricomycotina</taxon>
        <taxon>Agaricomycetes</taxon>
        <taxon>Cantharellales</taxon>
        <taxon>Ceratobasidiaceae</taxon>
        <taxon>Ceratobasidium</taxon>
    </lineage>
</organism>
<evidence type="ECO:0000313" key="6">
    <source>
        <dbReference type="Proteomes" id="UP000383932"/>
    </source>
</evidence>
<dbReference type="Gene3D" id="2.40.40.10">
    <property type="entry name" value="RlpA-like domain"/>
    <property type="match status" value="1"/>
</dbReference>
<dbReference type="OrthoDB" id="406505at2759"/>
<dbReference type="Pfam" id="PF00967">
    <property type="entry name" value="Barwin"/>
    <property type="match status" value="1"/>
</dbReference>
<dbReference type="AlphaFoldDB" id="A0A5N5QSC1"/>
<name>A0A5N5QSC1_9AGAM</name>
<protein>
    <submittedName>
        <fullName evidence="5">Putative effector protein</fullName>
    </submittedName>
</protein>
<dbReference type="GO" id="GO:0050832">
    <property type="term" value="P:defense response to fungus"/>
    <property type="evidence" value="ECO:0007669"/>
    <property type="project" value="InterPro"/>
</dbReference>
<dbReference type="InterPro" id="IPR051477">
    <property type="entry name" value="Expansin_CellWall"/>
</dbReference>
<comment type="caution">
    <text evidence="5">The sequence shown here is derived from an EMBL/GenBank/DDBJ whole genome shotgun (WGS) entry which is preliminary data.</text>
</comment>
<dbReference type="PANTHER" id="PTHR31836:SF28">
    <property type="entry name" value="SRCR DOMAIN-CONTAINING PROTEIN-RELATED"/>
    <property type="match status" value="1"/>
</dbReference>
<keyword evidence="6" id="KW-1185">Reference proteome</keyword>